<evidence type="ECO:0000256" key="4">
    <source>
        <dbReference type="ARBA" id="ARBA00023136"/>
    </source>
</evidence>
<dbReference type="InterPro" id="IPR038261">
    <property type="entry name" value="GPP34-like_sf"/>
</dbReference>
<comment type="caution">
    <text evidence="5">The sequence shown here is derived from an EMBL/GenBank/DDBJ whole genome shotgun (WGS) entry which is preliminary data.</text>
</comment>
<sequence length="224" mass="22944">MIVAESVLLLLTDDTTGRSLVDGTRRDIAVAGAVIAELATSGRLEAVTSSGLFGRTTLRVLDATPLGDEVLDDSLARVAGPGSASPTAVLDRIRKGLRERLYDRLVGRGVVRAEQGRVLGIFPTTSWPAVDTAHEAQVRRALHEVLVVGRAPAPHEASIVALLHAVDVVPKVLPGTGLPNRELKARAKQVAAGDVGGEAARKAVEAVQAAVVAGGAAAAVAASG</sequence>
<evidence type="ECO:0000256" key="1">
    <source>
        <dbReference type="ARBA" id="ARBA00004255"/>
    </source>
</evidence>
<protein>
    <recommendedName>
        <fullName evidence="7">GPP34 family phosphoprotein</fullName>
    </recommendedName>
</protein>
<dbReference type="InterPro" id="IPR008628">
    <property type="entry name" value="GPP34-like"/>
</dbReference>
<organism evidence="5 6">
    <name type="scientific">Cellulomonas phragmiteti</name>
    <dbReference type="NCBI Taxonomy" id="478780"/>
    <lineage>
        <taxon>Bacteria</taxon>
        <taxon>Bacillati</taxon>
        <taxon>Actinomycetota</taxon>
        <taxon>Actinomycetes</taxon>
        <taxon>Micrococcales</taxon>
        <taxon>Cellulomonadaceae</taxon>
        <taxon>Cellulomonas</taxon>
    </lineage>
</organism>
<evidence type="ECO:0000313" key="5">
    <source>
        <dbReference type="EMBL" id="GIG39178.1"/>
    </source>
</evidence>
<dbReference type="Pfam" id="PF05719">
    <property type="entry name" value="GPP34"/>
    <property type="match status" value="1"/>
</dbReference>
<evidence type="ECO:0000313" key="6">
    <source>
        <dbReference type="Proteomes" id="UP000614741"/>
    </source>
</evidence>
<evidence type="ECO:0000256" key="2">
    <source>
        <dbReference type="ARBA" id="ARBA00023034"/>
    </source>
</evidence>
<accession>A0ABQ4DIM0</accession>
<dbReference type="Gene3D" id="1.10.3630.10">
    <property type="entry name" value="yeast vps74-n-term truncation variant domain like"/>
    <property type="match status" value="1"/>
</dbReference>
<keyword evidence="4" id="KW-0472">Membrane</keyword>
<proteinExistence type="predicted"/>
<keyword evidence="3" id="KW-0446">Lipid-binding</keyword>
<dbReference type="EMBL" id="BONP01000004">
    <property type="protein sequence ID" value="GIG39178.1"/>
    <property type="molecule type" value="Genomic_DNA"/>
</dbReference>
<keyword evidence="2" id="KW-0333">Golgi apparatus</keyword>
<keyword evidence="6" id="KW-1185">Reference proteome</keyword>
<evidence type="ECO:0008006" key="7">
    <source>
        <dbReference type="Google" id="ProtNLM"/>
    </source>
</evidence>
<gene>
    <name evidence="5" type="ORF">Cph01nite_09400</name>
</gene>
<reference evidence="5 6" key="1">
    <citation type="submission" date="2021-01" db="EMBL/GenBank/DDBJ databases">
        <title>Whole genome shotgun sequence of Cellulomonas phragmiteti NBRC 110785.</title>
        <authorList>
            <person name="Komaki H."/>
            <person name="Tamura T."/>
        </authorList>
    </citation>
    <scope>NUCLEOTIDE SEQUENCE [LARGE SCALE GENOMIC DNA]</scope>
    <source>
        <strain evidence="5 6">NBRC 110785</strain>
    </source>
</reference>
<dbReference type="Proteomes" id="UP000614741">
    <property type="component" value="Unassembled WGS sequence"/>
</dbReference>
<evidence type="ECO:0000256" key="3">
    <source>
        <dbReference type="ARBA" id="ARBA00023121"/>
    </source>
</evidence>
<name>A0ABQ4DIM0_9CELL</name>
<comment type="subcellular location">
    <subcellularLocation>
        <location evidence="1">Golgi apparatus membrane</location>
        <topology evidence="1">Peripheral membrane protein</topology>
        <orientation evidence="1">Cytoplasmic side</orientation>
    </subcellularLocation>
</comment>
<dbReference type="RefSeq" id="WP_203671630.1">
    <property type="nucleotide sequence ID" value="NZ_BONP01000004.1"/>
</dbReference>